<keyword evidence="4 7" id="KW-0238">DNA-binding</keyword>
<dbReference type="GO" id="GO:0005829">
    <property type="term" value="C:cytosol"/>
    <property type="evidence" value="ECO:0007669"/>
    <property type="project" value="TreeGrafter"/>
</dbReference>
<evidence type="ECO:0000259" key="8">
    <source>
        <dbReference type="PROSITE" id="PS50110"/>
    </source>
</evidence>
<dbReference type="SUPFAM" id="SSF46894">
    <property type="entry name" value="C-terminal effector domain of the bipartite response regulators"/>
    <property type="match status" value="1"/>
</dbReference>
<dbReference type="CDD" id="cd00383">
    <property type="entry name" value="trans_reg_C"/>
    <property type="match status" value="1"/>
</dbReference>
<evidence type="ECO:0000256" key="2">
    <source>
        <dbReference type="ARBA" id="ARBA00023012"/>
    </source>
</evidence>
<dbReference type="OrthoDB" id="9802426at2"/>
<gene>
    <name evidence="10" type="ORF">KYC_20519</name>
</gene>
<dbReference type="Pfam" id="PF00072">
    <property type="entry name" value="Response_reg"/>
    <property type="match status" value="1"/>
</dbReference>
<dbReference type="InterPro" id="IPR036388">
    <property type="entry name" value="WH-like_DNA-bd_sf"/>
</dbReference>
<dbReference type="PATRIC" id="fig|477184.5.peg.4031"/>
<dbReference type="PANTHER" id="PTHR48111">
    <property type="entry name" value="REGULATOR OF RPOS"/>
    <property type="match status" value="1"/>
</dbReference>
<keyword evidence="2" id="KW-0902">Two-component regulatory system</keyword>
<feature type="domain" description="Response regulatory" evidence="8">
    <location>
        <begin position="2"/>
        <end position="118"/>
    </location>
</feature>
<name>H0FBE7_9BURK</name>
<proteinExistence type="predicted"/>
<evidence type="ECO:0000256" key="6">
    <source>
        <dbReference type="PROSITE-ProRule" id="PRU00169"/>
    </source>
</evidence>
<organism evidence="10 11">
    <name type="scientific">Achromobacter arsenitoxydans SY8</name>
    <dbReference type="NCBI Taxonomy" id="477184"/>
    <lineage>
        <taxon>Bacteria</taxon>
        <taxon>Pseudomonadati</taxon>
        <taxon>Pseudomonadota</taxon>
        <taxon>Betaproteobacteria</taxon>
        <taxon>Burkholderiales</taxon>
        <taxon>Alcaligenaceae</taxon>
        <taxon>Achromobacter</taxon>
    </lineage>
</organism>
<protein>
    <submittedName>
        <fullName evidence="10">Response regulator 9</fullName>
    </submittedName>
</protein>
<dbReference type="Gene3D" id="1.10.10.10">
    <property type="entry name" value="Winged helix-like DNA-binding domain superfamily/Winged helix DNA-binding domain"/>
    <property type="match status" value="1"/>
</dbReference>
<evidence type="ECO:0000313" key="11">
    <source>
        <dbReference type="Proteomes" id="UP000003113"/>
    </source>
</evidence>
<sequence>MTIIVVDDHGDWRDTIAEYIHSLGLDKAILTAGSLAELDQLLLTVTPGILVLDAMLPDGDGLARVSHLRTTYPSMGIIMLTGRLLSEDKVSGLSLGADHYLTKPVNLAELGATLVALSRRLRVVPAADADDADSGAWRFDPARRTLTSPAQVCVDITDTESRLIGALIQAAPLPLSRNRLVEALGASAEAYDTHRLDAHMHRLRRKLRAQAGGDMGIRTVYGVGYVCTTPVAIVGKITNR</sequence>
<dbReference type="SMART" id="SM00862">
    <property type="entry name" value="Trans_reg_C"/>
    <property type="match status" value="1"/>
</dbReference>
<dbReference type="GO" id="GO:0032993">
    <property type="term" value="C:protein-DNA complex"/>
    <property type="evidence" value="ECO:0007669"/>
    <property type="project" value="TreeGrafter"/>
</dbReference>
<feature type="domain" description="OmpR/PhoB-type" evidence="9">
    <location>
        <begin position="129"/>
        <end position="229"/>
    </location>
</feature>
<dbReference type="EMBL" id="AGUF01000064">
    <property type="protein sequence ID" value="EHK64412.1"/>
    <property type="molecule type" value="Genomic_DNA"/>
</dbReference>
<dbReference type="Proteomes" id="UP000003113">
    <property type="component" value="Unassembled WGS sequence"/>
</dbReference>
<dbReference type="GO" id="GO:0000976">
    <property type="term" value="F:transcription cis-regulatory region binding"/>
    <property type="evidence" value="ECO:0007669"/>
    <property type="project" value="TreeGrafter"/>
</dbReference>
<dbReference type="SMART" id="SM00448">
    <property type="entry name" value="REC"/>
    <property type="match status" value="1"/>
</dbReference>
<dbReference type="InterPro" id="IPR001867">
    <property type="entry name" value="OmpR/PhoB-type_DNA-bd"/>
</dbReference>
<keyword evidence="5" id="KW-0804">Transcription</keyword>
<dbReference type="Gene3D" id="3.40.50.2300">
    <property type="match status" value="1"/>
</dbReference>
<dbReference type="PANTHER" id="PTHR48111:SF4">
    <property type="entry name" value="DNA-BINDING DUAL TRANSCRIPTIONAL REGULATOR OMPR"/>
    <property type="match status" value="1"/>
</dbReference>
<evidence type="ECO:0000256" key="5">
    <source>
        <dbReference type="ARBA" id="ARBA00023163"/>
    </source>
</evidence>
<keyword evidence="3" id="KW-0805">Transcription regulation</keyword>
<comment type="caution">
    <text evidence="10">The sequence shown here is derived from an EMBL/GenBank/DDBJ whole genome shotgun (WGS) entry which is preliminary data.</text>
</comment>
<keyword evidence="11" id="KW-1185">Reference proteome</keyword>
<evidence type="ECO:0000259" key="9">
    <source>
        <dbReference type="PROSITE" id="PS51755"/>
    </source>
</evidence>
<dbReference type="InterPro" id="IPR011006">
    <property type="entry name" value="CheY-like_superfamily"/>
</dbReference>
<evidence type="ECO:0000256" key="3">
    <source>
        <dbReference type="ARBA" id="ARBA00023015"/>
    </source>
</evidence>
<dbReference type="InterPro" id="IPR039420">
    <property type="entry name" value="WalR-like"/>
</dbReference>
<evidence type="ECO:0000256" key="4">
    <source>
        <dbReference type="ARBA" id="ARBA00023125"/>
    </source>
</evidence>
<evidence type="ECO:0000256" key="7">
    <source>
        <dbReference type="PROSITE-ProRule" id="PRU01091"/>
    </source>
</evidence>
<dbReference type="PROSITE" id="PS51755">
    <property type="entry name" value="OMPR_PHOB"/>
    <property type="match status" value="1"/>
</dbReference>
<dbReference type="STRING" id="477184.KYC_20519"/>
<dbReference type="AlphaFoldDB" id="H0FBE7"/>
<feature type="modified residue" description="4-aspartylphosphate" evidence="6">
    <location>
        <position position="53"/>
    </location>
</feature>
<accession>H0FBE7</accession>
<dbReference type="GO" id="GO:0006355">
    <property type="term" value="P:regulation of DNA-templated transcription"/>
    <property type="evidence" value="ECO:0007669"/>
    <property type="project" value="InterPro"/>
</dbReference>
<keyword evidence="1 6" id="KW-0597">Phosphoprotein</keyword>
<feature type="DNA-binding region" description="OmpR/PhoB-type" evidence="7">
    <location>
        <begin position="129"/>
        <end position="229"/>
    </location>
</feature>
<evidence type="ECO:0000256" key="1">
    <source>
        <dbReference type="ARBA" id="ARBA00022553"/>
    </source>
</evidence>
<dbReference type="SUPFAM" id="SSF52172">
    <property type="entry name" value="CheY-like"/>
    <property type="match status" value="1"/>
</dbReference>
<dbReference type="InterPro" id="IPR001789">
    <property type="entry name" value="Sig_transdc_resp-reg_receiver"/>
</dbReference>
<dbReference type="InterPro" id="IPR016032">
    <property type="entry name" value="Sig_transdc_resp-reg_C-effctor"/>
</dbReference>
<evidence type="ECO:0000313" key="10">
    <source>
        <dbReference type="EMBL" id="EHK64412.1"/>
    </source>
</evidence>
<dbReference type="GO" id="GO:0000156">
    <property type="term" value="F:phosphorelay response regulator activity"/>
    <property type="evidence" value="ECO:0007669"/>
    <property type="project" value="TreeGrafter"/>
</dbReference>
<dbReference type="eggNOG" id="COG0745">
    <property type="taxonomic scope" value="Bacteria"/>
</dbReference>
<dbReference type="Pfam" id="PF00486">
    <property type="entry name" value="Trans_reg_C"/>
    <property type="match status" value="1"/>
</dbReference>
<reference evidence="10 11" key="1">
    <citation type="journal article" date="2012" name="J. Bacteriol.">
        <title>Genome sequence of the highly efficient arsenite-oxidizing bacterium Achromobacter arsenitoxydans SY8.</title>
        <authorList>
            <person name="Li X."/>
            <person name="Hu Y."/>
            <person name="Gong J."/>
            <person name="Lin Y."/>
            <person name="Johnstone L."/>
            <person name="Rensing C."/>
            <person name="Wang G."/>
        </authorList>
    </citation>
    <scope>NUCLEOTIDE SEQUENCE [LARGE SCALE GENOMIC DNA]</scope>
    <source>
        <strain evidence="10 11">SY8</strain>
    </source>
</reference>
<dbReference type="RefSeq" id="WP_008165828.1">
    <property type="nucleotide sequence ID" value="NZ_AGUF01000064.1"/>
</dbReference>
<dbReference type="PROSITE" id="PS50110">
    <property type="entry name" value="RESPONSE_REGULATORY"/>
    <property type="match status" value="1"/>
</dbReference>